<protein>
    <submittedName>
        <fullName evidence="2">Polysaccharide deacetylase family protein</fullName>
    </submittedName>
</protein>
<dbReference type="AlphaFoldDB" id="A0A6N7ISA8"/>
<dbReference type="InterPro" id="IPR002509">
    <property type="entry name" value="NODB_dom"/>
</dbReference>
<dbReference type="Proteomes" id="UP000441717">
    <property type="component" value="Unassembled WGS sequence"/>
</dbReference>
<dbReference type="SUPFAM" id="SSF88713">
    <property type="entry name" value="Glycoside hydrolase/deacetylase"/>
    <property type="match status" value="1"/>
</dbReference>
<dbReference type="EMBL" id="WHYR01000020">
    <property type="protein sequence ID" value="MQL52337.1"/>
    <property type="molecule type" value="Genomic_DNA"/>
</dbReference>
<dbReference type="Gene3D" id="3.40.50.880">
    <property type="match status" value="1"/>
</dbReference>
<dbReference type="RefSeq" id="WP_152946339.1">
    <property type="nucleotide sequence ID" value="NZ_WHYR01000020.1"/>
</dbReference>
<organism evidence="2 3">
    <name type="scientific">Desulfofundulus thermobenzoicus</name>
    <dbReference type="NCBI Taxonomy" id="29376"/>
    <lineage>
        <taxon>Bacteria</taxon>
        <taxon>Bacillati</taxon>
        <taxon>Bacillota</taxon>
        <taxon>Clostridia</taxon>
        <taxon>Eubacteriales</taxon>
        <taxon>Peptococcaceae</taxon>
        <taxon>Desulfofundulus</taxon>
    </lineage>
</organism>
<dbReference type="OrthoDB" id="1717819at2"/>
<comment type="caution">
    <text evidence="2">The sequence shown here is derived from an EMBL/GenBank/DDBJ whole genome shotgun (WGS) entry which is preliminary data.</text>
</comment>
<dbReference type="GO" id="GO:0005975">
    <property type="term" value="P:carbohydrate metabolic process"/>
    <property type="evidence" value="ECO:0007669"/>
    <property type="project" value="InterPro"/>
</dbReference>
<name>A0A6N7ISA8_9FIRM</name>
<proteinExistence type="predicted"/>
<gene>
    <name evidence="2" type="ORF">GFC01_08645</name>
</gene>
<dbReference type="Pfam" id="PF01522">
    <property type="entry name" value="Polysacc_deac_1"/>
    <property type="match status" value="1"/>
</dbReference>
<feature type="domain" description="NodB homology" evidence="1">
    <location>
        <begin position="362"/>
        <end position="430"/>
    </location>
</feature>
<sequence>MKKTLPVIFGIIILLLFIYVKWSGSEPALTGEQPAFTPQFVAPATNFPLNVELKVALVVGEKDAGAVAAYEQILAEEGFPYEVVPADTLSNFTPGKLAEQYVALIIPEETGRNITPSLAALCSAYVQQAGGKIFLGTDTGTVDQRGMARERGLLSNLAGLQYHIPGPEEKMRKGNIFVPGNSPLRKYFDPGLFERDMLKIFDYPAVKTPFLPISGVTADILAYTGPQFVPENGFVMQKKYPGGGVVLYVNGAPGLLKIRENVDFVLRGLLKYFLLDLVGLPRLVASPGGTAGLVLSMHVCSGAYFRDLDRILALKLLAGEIPFSIFVTAGPDNDRPGDKRGVDVLNARKGRPYIEALGQYGNIGAHGGWIHNYWAYHFGELSDQQKEDFINLNYQALEKVTGERVSVYAAPGGAHDPVVNDFLAALGTKAAAIPLAFNSPPTHAWFNGRPEKRFWLFGYTGLTYGTAFENMLAGGKKPAEIEQDMVQLIDSMIPRREIRQIYFHPVSIARHPGMWRNIQGHVLKHVGEGNLTVRTMNDFTDFLNRHERVHFSVRETGKGYFISAWSPVSLKEMTFALPLGKSNRVRVPAGTRIKEMNGWAYVTINKDANRMAFLVPVVKKKVD</sequence>
<accession>A0A6N7ISA8</accession>
<dbReference type="InterPro" id="IPR011330">
    <property type="entry name" value="Glyco_hydro/deAcase_b/a-brl"/>
</dbReference>
<dbReference type="GO" id="GO:0016810">
    <property type="term" value="F:hydrolase activity, acting on carbon-nitrogen (but not peptide) bonds"/>
    <property type="evidence" value="ECO:0007669"/>
    <property type="project" value="InterPro"/>
</dbReference>
<reference evidence="2 3" key="1">
    <citation type="submission" date="2019-10" db="EMBL/GenBank/DDBJ databases">
        <title>Comparative genomics of sulfur disproportionating microorganisms.</title>
        <authorList>
            <person name="Ward L.M."/>
            <person name="Bertran E."/>
            <person name="Johnston D."/>
        </authorList>
    </citation>
    <scope>NUCLEOTIDE SEQUENCE [LARGE SCALE GENOMIC DNA]</scope>
    <source>
        <strain evidence="2 3">DSM 14055</strain>
    </source>
</reference>
<dbReference type="Gene3D" id="3.20.20.370">
    <property type="entry name" value="Glycoside hydrolase/deacetylase"/>
    <property type="match status" value="1"/>
</dbReference>
<dbReference type="InterPro" id="IPR029062">
    <property type="entry name" value="Class_I_gatase-like"/>
</dbReference>
<evidence type="ECO:0000313" key="3">
    <source>
        <dbReference type="Proteomes" id="UP000441717"/>
    </source>
</evidence>
<evidence type="ECO:0000259" key="1">
    <source>
        <dbReference type="Pfam" id="PF01522"/>
    </source>
</evidence>
<evidence type="ECO:0000313" key="2">
    <source>
        <dbReference type="EMBL" id="MQL52337.1"/>
    </source>
</evidence>
<keyword evidence="3" id="KW-1185">Reference proteome</keyword>